<evidence type="ECO:0000256" key="15">
    <source>
        <dbReference type="SAM" id="MobiDB-lite"/>
    </source>
</evidence>
<dbReference type="AlphaFoldDB" id="L8HJY2"/>
<evidence type="ECO:0000256" key="13">
    <source>
        <dbReference type="ARBA" id="ARBA00023303"/>
    </source>
</evidence>
<evidence type="ECO:0000256" key="4">
    <source>
        <dbReference type="ARBA" id="ARBA00022568"/>
    </source>
</evidence>
<dbReference type="KEGG" id="acan:ACA1_109690"/>
<dbReference type="OMA" id="AFMAFRI"/>
<protein>
    <submittedName>
        <fullName evidence="17">Transmembrane and coiled-coil domains 1 family protein</fullName>
    </submittedName>
</protein>
<keyword evidence="9 16" id="KW-1133">Transmembrane helix</keyword>
<dbReference type="OrthoDB" id="342726at2759"/>
<evidence type="ECO:0000256" key="9">
    <source>
        <dbReference type="ARBA" id="ARBA00022989"/>
    </source>
</evidence>
<evidence type="ECO:0000313" key="18">
    <source>
        <dbReference type="Proteomes" id="UP000011083"/>
    </source>
</evidence>
<dbReference type="EMBL" id="KB007806">
    <property type="protein sequence ID" value="ELR24988.1"/>
    <property type="molecule type" value="Genomic_DNA"/>
</dbReference>
<evidence type="ECO:0000256" key="6">
    <source>
        <dbReference type="ARBA" id="ARBA00022692"/>
    </source>
</evidence>
<dbReference type="InterPro" id="IPR002809">
    <property type="entry name" value="EMC3/TMCO1"/>
</dbReference>
<dbReference type="GO" id="GO:0005262">
    <property type="term" value="F:calcium channel activity"/>
    <property type="evidence" value="ECO:0007669"/>
    <property type="project" value="UniProtKB-KW"/>
</dbReference>
<evidence type="ECO:0000256" key="16">
    <source>
        <dbReference type="SAM" id="Phobius"/>
    </source>
</evidence>
<keyword evidence="7" id="KW-0256">Endoplasmic reticulum</keyword>
<organism evidence="17 18">
    <name type="scientific">Acanthamoeba castellanii (strain ATCC 30010 / Neff)</name>
    <dbReference type="NCBI Taxonomy" id="1257118"/>
    <lineage>
        <taxon>Eukaryota</taxon>
        <taxon>Amoebozoa</taxon>
        <taxon>Discosea</taxon>
        <taxon>Longamoebia</taxon>
        <taxon>Centramoebida</taxon>
        <taxon>Acanthamoebidae</taxon>
        <taxon>Acanthamoeba</taxon>
    </lineage>
</organism>
<dbReference type="VEuPathDB" id="AmoebaDB:ACA1_109690"/>
<dbReference type="GO" id="GO:0005789">
    <property type="term" value="C:endoplasmic reticulum membrane"/>
    <property type="evidence" value="ECO:0007669"/>
    <property type="project" value="UniProtKB-SubCell"/>
</dbReference>
<feature type="transmembrane region" description="Helical" evidence="16">
    <location>
        <begin position="89"/>
        <end position="113"/>
    </location>
</feature>
<reference evidence="17 18" key="1">
    <citation type="journal article" date="2013" name="Genome Biol.">
        <title>Genome of Acanthamoeba castellanii highlights extensive lateral gene transfer and early evolution of tyrosine kinase signaling.</title>
        <authorList>
            <person name="Clarke M."/>
            <person name="Lohan A.J."/>
            <person name="Liu B."/>
            <person name="Lagkouvardos I."/>
            <person name="Roy S."/>
            <person name="Zafar N."/>
            <person name="Bertelli C."/>
            <person name="Schilde C."/>
            <person name="Kianianmomeni A."/>
            <person name="Burglin T.R."/>
            <person name="Frech C."/>
            <person name="Turcotte B."/>
            <person name="Kopec K.O."/>
            <person name="Synnott J.M."/>
            <person name="Choo C."/>
            <person name="Paponov I."/>
            <person name="Finkler A."/>
            <person name="Soon Heng Tan C."/>
            <person name="Hutchins A.P."/>
            <person name="Weinmeier T."/>
            <person name="Rattei T."/>
            <person name="Chu J.S."/>
            <person name="Gimenez G."/>
            <person name="Irimia M."/>
            <person name="Rigden D.J."/>
            <person name="Fitzpatrick D.A."/>
            <person name="Lorenzo-Morales J."/>
            <person name="Bateman A."/>
            <person name="Chiu C.H."/>
            <person name="Tang P."/>
            <person name="Hegemann P."/>
            <person name="Fromm H."/>
            <person name="Raoult D."/>
            <person name="Greub G."/>
            <person name="Miranda-Saavedra D."/>
            <person name="Chen N."/>
            <person name="Nash P."/>
            <person name="Ginger M.L."/>
            <person name="Horn M."/>
            <person name="Schaap P."/>
            <person name="Caler L."/>
            <person name="Loftus B."/>
        </authorList>
    </citation>
    <scope>NUCLEOTIDE SEQUENCE [LARGE SCALE GENOMIC DNA]</scope>
    <source>
        <strain evidence="17 18">Neff</strain>
    </source>
</reference>
<name>L8HJY2_ACACF</name>
<evidence type="ECO:0000256" key="11">
    <source>
        <dbReference type="ARBA" id="ARBA00023065"/>
    </source>
</evidence>
<keyword evidence="13" id="KW-0407">Ion channel</keyword>
<dbReference type="Proteomes" id="UP000011083">
    <property type="component" value="Unassembled WGS sequence"/>
</dbReference>
<accession>L8HJY2</accession>
<dbReference type="STRING" id="1257118.L8HJY2"/>
<evidence type="ECO:0000256" key="7">
    <source>
        <dbReference type="ARBA" id="ARBA00022824"/>
    </source>
</evidence>
<sequence>MVWDCVQIFAISLASAVTAEVLSWLLIYRTESYSSLQGKVEKLTKKLEKKKDGPQSIDKKKSRDKRIVQYEQQLQEANRELTQSKMKSMFVIGITLVSLFGVINSSFGGLVVARLPFEPMPLVRSISHRGLLGVDYYECSAAFIYALCSMSLRTSVQKLSFELVFVVTDERVGTAQSLRERCAESLDVLVPPDPNHPSRTQPPTMKRPLSRSHERRTLSVESLKVTRVIWERATRFRFWVMVPGAVRAPMKM</sequence>
<dbReference type="GeneID" id="14926083"/>
<comment type="subcellular location">
    <subcellularLocation>
        <location evidence="1">Endoplasmic reticulum membrane</location>
        <topology evidence="1">Multi-pass membrane protein</topology>
    </subcellularLocation>
</comment>
<dbReference type="RefSeq" id="XP_004357142.1">
    <property type="nucleotide sequence ID" value="XM_004357087.1"/>
</dbReference>
<keyword evidence="4" id="KW-0109">Calcium transport</keyword>
<evidence type="ECO:0000313" key="17">
    <source>
        <dbReference type="EMBL" id="ELR24988.1"/>
    </source>
</evidence>
<dbReference type="Pfam" id="PF01956">
    <property type="entry name" value="EMC3_TMCO1"/>
    <property type="match status" value="1"/>
</dbReference>
<gene>
    <name evidence="17" type="ORF">ACA1_109690</name>
</gene>
<keyword evidence="6 16" id="KW-0812">Transmembrane</keyword>
<dbReference type="PANTHER" id="PTHR20917">
    <property type="entry name" value="PNAS-RELATED"/>
    <property type="match status" value="1"/>
</dbReference>
<keyword evidence="18" id="KW-1185">Reference proteome</keyword>
<dbReference type="PANTHER" id="PTHR20917:SF0">
    <property type="entry name" value="CALCIUM LOAD-ACTIVATED CALCIUM CHANNEL"/>
    <property type="match status" value="1"/>
</dbReference>
<keyword evidence="3" id="KW-0813">Transport</keyword>
<evidence type="ECO:0000256" key="2">
    <source>
        <dbReference type="ARBA" id="ARBA00006537"/>
    </source>
</evidence>
<feature type="region of interest" description="Disordered" evidence="15">
    <location>
        <begin position="189"/>
        <end position="213"/>
    </location>
</feature>
<evidence type="ECO:0000256" key="3">
    <source>
        <dbReference type="ARBA" id="ARBA00022448"/>
    </source>
</evidence>
<keyword evidence="12 16" id="KW-0472">Membrane</keyword>
<evidence type="ECO:0000256" key="10">
    <source>
        <dbReference type="ARBA" id="ARBA00023054"/>
    </source>
</evidence>
<dbReference type="GO" id="GO:0032469">
    <property type="term" value="P:endoplasmic reticulum calcium ion homeostasis"/>
    <property type="evidence" value="ECO:0007669"/>
    <property type="project" value="InterPro"/>
</dbReference>
<keyword evidence="8" id="KW-0106">Calcium</keyword>
<evidence type="ECO:0000256" key="1">
    <source>
        <dbReference type="ARBA" id="ARBA00004477"/>
    </source>
</evidence>
<keyword evidence="11" id="KW-0406">Ion transport</keyword>
<keyword evidence="10 14" id="KW-0175">Coiled coil</keyword>
<evidence type="ECO:0000256" key="5">
    <source>
        <dbReference type="ARBA" id="ARBA00022673"/>
    </source>
</evidence>
<dbReference type="SMART" id="SM01415">
    <property type="entry name" value="DUF106"/>
    <property type="match status" value="1"/>
</dbReference>
<feature type="transmembrane region" description="Helical" evidence="16">
    <location>
        <begin position="6"/>
        <end position="27"/>
    </location>
</feature>
<proteinExistence type="inferred from homology"/>
<evidence type="ECO:0000256" key="8">
    <source>
        <dbReference type="ARBA" id="ARBA00022837"/>
    </source>
</evidence>
<dbReference type="InterPro" id="IPR008559">
    <property type="entry name" value="TMCO1"/>
</dbReference>
<comment type="similarity">
    <text evidence="2">Belongs to the TMCO1 family.</text>
</comment>
<keyword evidence="5" id="KW-0107">Calcium channel</keyword>
<evidence type="ECO:0000256" key="12">
    <source>
        <dbReference type="ARBA" id="ARBA00023136"/>
    </source>
</evidence>
<feature type="coiled-coil region" evidence="14">
    <location>
        <begin position="33"/>
        <end position="87"/>
    </location>
</feature>
<evidence type="ECO:0000256" key="14">
    <source>
        <dbReference type="SAM" id="Coils"/>
    </source>
</evidence>